<dbReference type="SUPFAM" id="SSF52047">
    <property type="entry name" value="RNI-like"/>
    <property type="match status" value="1"/>
</dbReference>
<dbReference type="Gene3D" id="3.80.10.10">
    <property type="entry name" value="Ribonuclease Inhibitor"/>
    <property type="match status" value="1"/>
</dbReference>
<dbReference type="EMBL" id="JAWWNJ010000046">
    <property type="protein sequence ID" value="KAK7018129.1"/>
    <property type="molecule type" value="Genomic_DNA"/>
</dbReference>
<reference evidence="1 2" key="1">
    <citation type="journal article" date="2024" name="J Genomics">
        <title>Draft genome sequencing and assembly of Favolaschia claudopus CIRM-BRFM 2984 isolated from oak limbs.</title>
        <authorList>
            <person name="Navarro D."/>
            <person name="Drula E."/>
            <person name="Chaduli D."/>
            <person name="Cazenave R."/>
            <person name="Ahrendt S."/>
            <person name="Wang J."/>
            <person name="Lipzen A."/>
            <person name="Daum C."/>
            <person name="Barry K."/>
            <person name="Grigoriev I.V."/>
            <person name="Favel A."/>
            <person name="Rosso M.N."/>
            <person name="Martin F."/>
        </authorList>
    </citation>
    <scope>NUCLEOTIDE SEQUENCE [LARGE SCALE GENOMIC DNA]</scope>
    <source>
        <strain evidence="1 2">CIRM-BRFM 2984</strain>
    </source>
</reference>
<dbReference type="InterPro" id="IPR032675">
    <property type="entry name" value="LRR_dom_sf"/>
</dbReference>
<dbReference type="Proteomes" id="UP001362999">
    <property type="component" value="Unassembled WGS sequence"/>
</dbReference>
<accession>A0AAW0AXQ3</accession>
<organism evidence="1 2">
    <name type="scientific">Favolaschia claudopus</name>
    <dbReference type="NCBI Taxonomy" id="2862362"/>
    <lineage>
        <taxon>Eukaryota</taxon>
        <taxon>Fungi</taxon>
        <taxon>Dikarya</taxon>
        <taxon>Basidiomycota</taxon>
        <taxon>Agaricomycotina</taxon>
        <taxon>Agaricomycetes</taxon>
        <taxon>Agaricomycetidae</taxon>
        <taxon>Agaricales</taxon>
        <taxon>Marasmiineae</taxon>
        <taxon>Mycenaceae</taxon>
        <taxon>Favolaschia</taxon>
    </lineage>
</organism>
<evidence type="ECO:0000313" key="2">
    <source>
        <dbReference type="Proteomes" id="UP001362999"/>
    </source>
</evidence>
<keyword evidence="2" id="KW-1185">Reference proteome</keyword>
<dbReference type="AlphaFoldDB" id="A0AAW0AXQ3"/>
<evidence type="ECO:0008006" key="3">
    <source>
        <dbReference type="Google" id="ProtNLM"/>
    </source>
</evidence>
<sequence length="506" mass="56331">MHRCLHIVEVLEMIFREFDGRKGRATLARLARTCRTFSPGALDLLWKAPGSLDPILGLFPADLVALRPTEGRKLQWEILRPIAFNDWDRVAVYAPRVKSFYLGFSTLEKTSKVLPVLSFCSPRGLVFPNLRYLGCTFVTINPALIRPLLPAGLEEFSLLCQADTESLSIISVLGDLCPGLKTVTIHLANSESNDPKPSLSNLLHTLRRLVSLTIDMPDAADIAHLGQLSTLKTLQLGTLPHGLSSLPVPSYPLFPNLVELRISHAEIQSAIAFLAFCANTPLASLRLNFASTSSDADVARFYHALKLACAHDSLRVLRIVHSAEVMARKSLRILASFEQLRELAISAASFEFDDQTIGNLATSWPFLQKLNLMVCTLDILVDPPITLHAFRLLVRHCPMLHFLRLDVDASQVPPAEPTRIGPHSLEHLDVGCSRILHAPSVARYLSGLFPKLESITTDREYEDNDDPDEIAANEVAIERHRLWKQVESEVPEFVAAREEEHPRDPL</sequence>
<comment type="caution">
    <text evidence="1">The sequence shown here is derived from an EMBL/GenBank/DDBJ whole genome shotgun (WGS) entry which is preliminary data.</text>
</comment>
<proteinExistence type="predicted"/>
<evidence type="ECO:0000313" key="1">
    <source>
        <dbReference type="EMBL" id="KAK7018129.1"/>
    </source>
</evidence>
<protein>
    <recommendedName>
        <fullName evidence="3">F-box protein</fullName>
    </recommendedName>
</protein>
<name>A0AAW0AXQ3_9AGAR</name>
<gene>
    <name evidence="1" type="ORF">R3P38DRAFT_3200476</name>
</gene>